<name>E3BKX3_9VIBR</name>
<dbReference type="OrthoDB" id="6197979at2"/>
<protein>
    <recommendedName>
        <fullName evidence="3">DUF4250 domain-containing protein</fullName>
    </recommendedName>
</protein>
<sequence length="64" mass="7377">MDLSNAEAIDSFILLSILNEKLRIECDSLEELIQTYEMDVSHVIDKLSVVGYQYDPLTNQFKPK</sequence>
<dbReference type="AlphaFoldDB" id="E3BKX3"/>
<evidence type="ECO:0000313" key="2">
    <source>
        <dbReference type="Proteomes" id="UP000002943"/>
    </source>
</evidence>
<keyword evidence="2" id="KW-1185">Reference proteome</keyword>
<organism evidence="1 2">
    <name type="scientific">Vibrio caribbeanicus ATCC BAA-2122</name>
    <dbReference type="NCBI Taxonomy" id="796620"/>
    <lineage>
        <taxon>Bacteria</taxon>
        <taxon>Pseudomonadati</taxon>
        <taxon>Pseudomonadota</taxon>
        <taxon>Gammaproteobacteria</taxon>
        <taxon>Vibrionales</taxon>
        <taxon>Vibrionaceae</taxon>
        <taxon>Vibrio</taxon>
    </lineage>
</organism>
<reference evidence="1 2" key="1">
    <citation type="journal article" date="2012" name="Int. J. Syst. Evol. Microbiol.">
        <title>Vibrio caribbeanicus sp. nov., isolated from the marine sponge Scleritoderma cyanea.</title>
        <authorList>
            <person name="Hoffmann M."/>
            <person name="Monday S.R."/>
            <person name="Allard M.W."/>
            <person name="Strain E.A."/>
            <person name="Whittaker P."/>
            <person name="Naum M."/>
            <person name="McCarthy P.J."/>
            <person name="Lopez J.V."/>
            <person name="Fischer M."/>
            <person name="Brown E.W."/>
        </authorList>
    </citation>
    <scope>NUCLEOTIDE SEQUENCE [LARGE SCALE GENOMIC DNA]</scope>
    <source>
        <strain evidence="1 2">ATCC BAA-2122</strain>
    </source>
</reference>
<proteinExistence type="predicted"/>
<dbReference type="EMBL" id="AEIU01000075">
    <property type="protein sequence ID" value="EFP96317.1"/>
    <property type="molecule type" value="Genomic_DNA"/>
</dbReference>
<dbReference type="RefSeq" id="WP_009601700.1">
    <property type="nucleotide sequence ID" value="NZ_AEIU01000075.1"/>
</dbReference>
<dbReference type="InterPro" id="IPR025346">
    <property type="entry name" value="DUF4250"/>
</dbReference>
<accession>E3BKX3</accession>
<dbReference type="Proteomes" id="UP000002943">
    <property type="component" value="Unassembled WGS sequence"/>
</dbReference>
<evidence type="ECO:0008006" key="3">
    <source>
        <dbReference type="Google" id="ProtNLM"/>
    </source>
</evidence>
<dbReference type="eggNOG" id="ENOG50339TV">
    <property type="taxonomic scope" value="Bacteria"/>
</dbReference>
<gene>
    <name evidence="1" type="ORF">VIBC2010_12149</name>
</gene>
<dbReference type="Pfam" id="PF14056">
    <property type="entry name" value="DUF4250"/>
    <property type="match status" value="1"/>
</dbReference>
<evidence type="ECO:0000313" key="1">
    <source>
        <dbReference type="EMBL" id="EFP96317.1"/>
    </source>
</evidence>
<dbReference type="STRING" id="796620.VIBC2010_12149"/>
<comment type="caution">
    <text evidence="1">The sequence shown here is derived from an EMBL/GenBank/DDBJ whole genome shotgun (WGS) entry which is preliminary data.</text>
</comment>